<dbReference type="NCBIfam" id="NF038050">
    <property type="entry name" value="NrtS"/>
    <property type="match status" value="1"/>
</dbReference>
<dbReference type="EMBL" id="WQRF01000001">
    <property type="protein sequence ID" value="MVS97430.1"/>
    <property type="molecule type" value="Genomic_DNA"/>
</dbReference>
<feature type="transmembrane region" description="Helical" evidence="1">
    <location>
        <begin position="20"/>
        <end position="38"/>
    </location>
</feature>
<protein>
    <recommendedName>
        <fullName evidence="4">Phosphoenolpyruvate protein kinase</fullName>
    </recommendedName>
</protein>
<name>A0A7X3K226_9HYPH</name>
<proteinExistence type="predicted"/>
<keyword evidence="1" id="KW-0812">Transmembrane</keyword>
<evidence type="ECO:0000256" key="1">
    <source>
        <dbReference type="SAM" id="Phobius"/>
    </source>
</evidence>
<evidence type="ECO:0008006" key="4">
    <source>
        <dbReference type="Google" id="ProtNLM"/>
    </source>
</evidence>
<keyword evidence="3" id="KW-1185">Reference proteome</keyword>
<keyword evidence="1" id="KW-1133">Transmembrane helix</keyword>
<sequence>MSYRNERQATPLQLALSKRVVKQSVIVAIVGGTALNLINQGDAMLAGTALNIPKLLLTYAVPFLVSTYGAWSMAMAMRRKNGVGS</sequence>
<keyword evidence="1" id="KW-0472">Membrane</keyword>
<gene>
    <name evidence="2" type="ORF">GO014_00115</name>
</gene>
<evidence type="ECO:0000313" key="3">
    <source>
        <dbReference type="Proteomes" id="UP000438106"/>
    </source>
</evidence>
<dbReference type="RefSeq" id="WP_157288636.1">
    <property type="nucleotide sequence ID" value="NZ_WQRF01000001.1"/>
</dbReference>
<dbReference type="InterPro" id="IPR047700">
    <property type="entry name" value="NrtS-like"/>
</dbReference>
<dbReference type="AlphaFoldDB" id="A0A7X3K226"/>
<feature type="transmembrane region" description="Helical" evidence="1">
    <location>
        <begin position="50"/>
        <end position="71"/>
    </location>
</feature>
<comment type="caution">
    <text evidence="2">The sequence shown here is derived from an EMBL/GenBank/DDBJ whole genome shotgun (WGS) entry which is preliminary data.</text>
</comment>
<organism evidence="2 3">
    <name type="scientific">Devosia marina</name>
    <dbReference type="NCBI Taxonomy" id="2683198"/>
    <lineage>
        <taxon>Bacteria</taxon>
        <taxon>Pseudomonadati</taxon>
        <taxon>Pseudomonadota</taxon>
        <taxon>Alphaproteobacteria</taxon>
        <taxon>Hyphomicrobiales</taxon>
        <taxon>Devosiaceae</taxon>
        <taxon>Devosia</taxon>
    </lineage>
</organism>
<dbReference type="Proteomes" id="UP000438106">
    <property type="component" value="Unassembled WGS sequence"/>
</dbReference>
<reference evidence="2 3" key="1">
    <citation type="submission" date="2019-12" db="EMBL/GenBank/DDBJ databases">
        <title>Devosia maris sp. nov., isolated from the deep seawater.</title>
        <authorList>
            <person name="Liu Y."/>
        </authorList>
    </citation>
    <scope>NUCLEOTIDE SEQUENCE [LARGE SCALE GENOMIC DNA]</scope>
    <source>
        <strain evidence="2 3">L53-10-65</strain>
    </source>
</reference>
<accession>A0A7X3K226</accession>
<evidence type="ECO:0000313" key="2">
    <source>
        <dbReference type="EMBL" id="MVS97430.1"/>
    </source>
</evidence>